<feature type="compositionally biased region" description="Acidic residues" evidence="1">
    <location>
        <begin position="29"/>
        <end position="40"/>
    </location>
</feature>
<feature type="region of interest" description="Disordered" evidence="1">
    <location>
        <begin position="1"/>
        <end position="45"/>
    </location>
</feature>
<comment type="caution">
    <text evidence="2">The sequence shown here is derived from an EMBL/GenBank/DDBJ whole genome shotgun (WGS) entry which is preliminary data.</text>
</comment>
<dbReference type="InterPro" id="IPR055319">
    <property type="entry name" value="At5g58720-like"/>
</dbReference>
<gene>
    <name evidence="2" type="ORF">KSP40_PGU007022</name>
</gene>
<dbReference type="Proteomes" id="UP001412067">
    <property type="component" value="Unassembled WGS sequence"/>
</dbReference>
<dbReference type="EMBL" id="JBBWWR010000003">
    <property type="protein sequence ID" value="KAK8969599.1"/>
    <property type="molecule type" value="Genomic_DNA"/>
</dbReference>
<protein>
    <submittedName>
        <fullName evidence="2">Uncharacterized protein</fullName>
    </submittedName>
</protein>
<accession>A0ABR2MZD1</accession>
<organism evidence="2 3">
    <name type="scientific">Platanthera guangdongensis</name>
    <dbReference type="NCBI Taxonomy" id="2320717"/>
    <lineage>
        <taxon>Eukaryota</taxon>
        <taxon>Viridiplantae</taxon>
        <taxon>Streptophyta</taxon>
        <taxon>Embryophyta</taxon>
        <taxon>Tracheophyta</taxon>
        <taxon>Spermatophyta</taxon>
        <taxon>Magnoliopsida</taxon>
        <taxon>Liliopsida</taxon>
        <taxon>Asparagales</taxon>
        <taxon>Orchidaceae</taxon>
        <taxon>Orchidoideae</taxon>
        <taxon>Orchideae</taxon>
        <taxon>Orchidinae</taxon>
        <taxon>Platanthera</taxon>
    </lineage>
</organism>
<evidence type="ECO:0000313" key="2">
    <source>
        <dbReference type="EMBL" id="KAK8969599.1"/>
    </source>
</evidence>
<evidence type="ECO:0000313" key="3">
    <source>
        <dbReference type="Proteomes" id="UP001412067"/>
    </source>
</evidence>
<keyword evidence="3" id="KW-1185">Reference proteome</keyword>
<evidence type="ECO:0000256" key="1">
    <source>
        <dbReference type="SAM" id="MobiDB-lite"/>
    </source>
</evidence>
<feature type="compositionally biased region" description="Basic residues" evidence="1">
    <location>
        <begin position="86"/>
        <end position="99"/>
    </location>
</feature>
<proteinExistence type="predicted"/>
<name>A0ABR2MZD1_9ASPA</name>
<dbReference type="PANTHER" id="PTHR47676">
    <property type="entry name" value="OS01G0225100 PROTEIN"/>
    <property type="match status" value="1"/>
</dbReference>
<dbReference type="PANTHER" id="PTHR47676:SF1">
    <property type="entry name" value="SMR DOMAIN-CONTAINING PROTEIN"/>
    <property type="match status" value="1"/>
</dbReference>
<sequence length="172" mass="18771">MTPTPSRALLLPDADAKPSHFCHKSPESLVEDAGEIEETEDPGKRSLHWLNSIDSTYQESGSNAYKTVGILGTELVDPEESPNSYGKKRSAHKKKKKRVVASTSMVSGVIGKDHWKSASSCSGKRRGWGDPMKAKEQQAVWAYSCEGAEEFRCSMLSSDSDLGMGGRKGCFK</sequence>
<feature type="region of interest" description="Disordered" evidence="1">
    <location>
        <begin position="77"/>
        <end position="103"/>
    </location>
</feature>
<reference evidence="2 3" key="1">
    <citation type="journal article" date="2022" name="Nat. Plants">
        <title>Genomes of leafy and leafless Platanthera orchids illuminate the evolution of mycoheterotrophy.</title>
        <authorList>
            <person name="Li M.H."/>
            <person name="Liu K.W."/>
            <person name="Li Z."/>
            <person name="Lu H.C."/>
            <person name="Ye Q.L."/>
            <person name="Zhang D."/>
            <person name="Wang J.Y."/>
            <person name="Li Y.F."/>
            <person name="Zhong Z.M."/>
            <person name="Liu X."/>
            <person name="Yu X."/>
            <person name="Liu D.K."/>
            <person name="Tu X.D."/>
            <person name="Liu B."/>
            <person name="Hao Y."/>
            <person name="Liao X.Y."/>
            <person name="Jiang Y.T."/>
            <person name="Sun W.H."/>
            <person name="Chen J."/>
            <person name="Chen Y.Q."/>
            <person name="Ai Y."/>
            <person name="Zhai J.W."/>
            <person name="Wu S.S."/>
            <person name="Zhou Z."/>
            <person name="Hsiao Y.Y."/>
            <person name="Wu W.L."/>
            <person name="Chen Y.Y."/>
            <person name="Lin Y.F."/>
            <person name="Hsu J.L."/>
            <person name="Li C.Y."/>
            <person name="Wang Z.W."/>
            <person name="Zhao X."/>
            <person name="Zhong W.Y."/>
            <person name="Ma X.K."/>
            <person name="Ma L."/>
            <person name="Huang J."/>
            <person name="Chen G.Z."/>
            <person name="Huang M.Z."/>
            <person name="Huang L."/>
            <person name="Peng D.H."/>
            <person name="Luo Y.B."/>
            <person name="Zou S.Q."/>
            <person name="Chen S.P."/>
            <person name="Lan S."/>
            <person name="Tsai W.C."/>
            <person name="Van de Peer Y."/>
            <person name="Liu Z.J."/>
        </authorList>
    </citation>
    <scope>NUCLEOTIDE SEQUENCE [LARGE SCALE GENOMIC DNA]</scope>
    <source>
        <strain evidence="2">Lor288</strain>
    </source>
</reference>